<dbReference type="InterPro" id="IPR015800">
    <property type="entry name" value="Cu_amine_oxidase_N2"/>
</dbReference>
<dbReference type="Gene3D" id="3.10.450.40">
    <property type="match status" value="2"/>
</dbReference>
<dbReference type="PROSITE" id="PS51257">
    <property type="entry name" value="PROKAR_LIPOPROTEIN"/>
    <property type="match status" value="1"/>
</dbReference>
<protein>
    <recommendedName>
        <fullName evidence="6">Amine oxidase</fullName>
        <ecNumber evidence="6">1.4.3.-</ecNumber>
    </recommendedName>
</protein>
<dbReference type="PROSITE" id="PS01165">
    <property type="entry name" value="COPPER_AMINE_OXID_2"/>
    <property type="match status" value="1"/>
</dbReference>
<feature type="domain" description="Copper amine oxidase catalytic" evidence="8">
    <location>
        <begin position="254"/>
        <end position="669"/>
    </location>
</feature>
<evidence type="ECO:0000256" key="5">
    <source>
        <dbReference type="ARBA" id="ARBA00023008"/>
    </source>
</evidence>
<keyword evidence="12" id="KW-1185">Reference proteome</keyword>
<evidence type="ECO:0000256" key="7">
    <source>
        <dbReference type="SAM" id="SignalP"/>
    </source>
</evidence>
<dbReference type="SUPFAM" id="SSF49998">
    <property type="entry name" value="Amine oxidase catalytic domain"/>
    <property type="match status" value="1"/>
</dbReference>
<dbReference type="InterPro" id="IPR000269">
    <property type="entry name" value="Cu_amine_oxidase"/>
</dbReference>
<dbReference type="PANTHER" id="PTHR10638">
    <property type="entry name" value="COPPER AMINE OXIDASE"/>
    <property type="match status" value="1"/>
</dbReference>
<comment type="PTM">
    <text evidence="6">Topaquinone (TPQ) is generated by copper-dependent autoxidation of a specific tyrosyl residue.</text>
</comment>
<dbReference type="Pfam" id="PF01179">
    <property type="entry name" value="Cu_amine_oxid"/>
    <property type="match status" value="1"/>
</dbReference>
<dbReference type="Proteomes" id="UP001317963">
    <property type="component" value="Chromosome"/>
</dbReference>
<evidence type="ECO:0000313" key="12">
    <source>
        <dbReference type="Proteomes" id="UP001317963"/>
    </source>
</evidence>
<dbReference type="RefSeq" id="WP_279242249.1">
    <property type="nucleotide sequence ID" value="NZ_CP036501.1"/>
</dbReference>
<evidence type="ECO:0000256" key="3">
    <source>
        <dbReference type="ARBA" id="ARBA00022772"/>
    </source>
</evidence>
<evidence type="ECO:0000256" key="6">
    <source>
        <dbReference type="RuleBase" id="RU000672"/>
    </source>
</evidence>
<dbReference type="Pfam" id="PF02728">
    <property type="entry name" value="Cu_amine_oxidN3"/>
    <property type="match status" value="1"/>
</dbReference>
<dbReference type="EMBL" id="CP036501">
    <property type="protein sequence ID" value="UZP73460.1"/>
    <property type="molecule type" value="Genomic_DNA"/>
</dbReference>
<comment type="cofactor">
    <cofactor evidence="6">
        <name>Cu cation</name>
        <dbReference type="ChEBI" id="CHEBI:23378"/>
    </cofactor>
    <text evidence="6">Contains 1 topaquinone per subunit.</text>
</comment>
<proteinExistence type="inferred from homology"/>
<feature type="domain" description="Copper amine oxidase N3-terminal" evidence="10">
    <location>
        <begin position="124"/>
        <end position="223"/>
    </location>
</feature>
<evidence type="ECO:0000259" key="10">
    <source>
        <dbReference type="Pfam" id="PF02728"/>
    </source>
</evidence>
<keyword evidence="3 6" id="KW-0801">TPQ</keyword>
<comment type="similarity">
    <text evidence="1 6">Belongs to the copper/topaquinone oxidase family.</text>
</comment>
<dbReference type="EC" id="1.4.3.-" evidence="6"/>
<dbReference type="SUPFAM" id="SSF54416">
    <property type="entry name" value="Amine oxidase N-terminal region"/>
    <property type="match status" value="2"/>
</dbReference>
<feature type="domain" description="Copper amine oxidase N2-terminal" evidence="9">
    <location>
        <begin position="38"/>
        <end position="112"/>
    </location>
</feature>
<feature type="chain" id="PRO_5045661795" description="Amine oxidase" evidence="7">
    <location>
        <begin position="20"/>
        <end position="673"/>
    </location>
</feature>
<evidence type="ECO:0000313" key="11">
    <source>
        <dbReference type="EMBL" id="UZP73460.1"/>
    </source>
</evidence>
<keyword evidence="4 6" id="KW-0560">Oxidoreductase</keyword>
<dbReference type="Gene3D" id="2.70.98.20">
    <property type="entry name" value="Copper amine oxidase, catalytic domain"/>
    <property type="match status" value="1"/>
</dbReference>
<organism evidence="11 12">
    <name type="scientific">Candidatus Paraluminiphilus aquimaris</name>
    <dbReference type="NCBI Taxonomy" id="2518994"/>
    <lineage>
        <taxon>Bacteria</taxon>
        <taxon>Pseudomonadati</taxon>
        <taxon>Pseudomonadota</taxon>
        <taxon>Gammaproteobacteria</taxon>
        <taxon>Cellvibrionales</taxon>
        <taxon>Halieaceae</taxon>
        <taxon>Candidatus Paraluminiphilus</taxon>
    </lineage>
</organism>
<dbReference type="InterPro" id="IPR049947">
    <property type="entry name" value="Cu_Am_Ox_Cu-bd"/>
</dbReference>
<dbReference type="Pfam" id="PF02727">
    <property type="entry name" value="Cu_amine_oxidN2"/>
    <property type="match status" value="1"/>
</dbReference>
<evidence type="ECO:0000256" key="2">
    <source>
        <dbReference type="ARBA" id="ARBA00022723"/>
    </source>
</evidence>
<name>A0ABY6Q4M1_9GAMM</name>
<dbReference type="InterPro" id="IPR015798">
    <property type="entry name" value="Cu_amine_oxidase_C"/>
</dbReference>
<evidence type="ECO:0000256" key="1">
    <source>
        <dbReference type="ARBA" id="ARBA00007983"/>
    </source>
</evidence>
<evidence type="ECO:0000256" key="4">
    <source>
        <dbReference type="ARBA" id="ARBA00023002"/>
    </source>
</evidence>
<dbReference type="InterPro" id="IPR015802">
    <property type="entry name" value="Cu_amine_oxidase_N3"/>
</dbReference>
<dbReference type="PANTHER" id="PTHR10638:SF41">
    <property type="entry name" value="AMINE OXIDASE"/>
    <property type="match status" value="1"/>
</dbReference>
<keyword evidence="5 6" id="KW-0186">Copper</keyword>
<dbReference type="InterPro" id="IPR016182">
    <property type="entry name" value="Cu_amine_oxidase_N-reg"/>
</dbReference>
<evidence type="ECO:0000259" key="8">
    <source>
        <dbReference type="Pfam" id="PF01179"/>
    </source>
</evidence>
<dbReference type="InterPro" id="IPR036460">
    <property type="entry name" value="Cu_amine_oxidase_C_sf"/>
</dbReference>
<gene>
    <name evidence="11" type="ORF">E0F26_01355</name>
</gene>
<evidence type="ECO:0000259" key="9">
    <source>
        <dbReference type="Pfam" id="PF02727"/>
    </source>
</evidence>
<sequence length="673" mass="74813">MKPGYLAPLLMLFFLAACTAEKTPETAQVGTPLSPWHSLTEEEIKTAAAALIGREGNAIVINRISLKEPNKQAAKAWQSNELAQRGADLLFRSGKSSFRASFDFGSNTLSTPTQLTTGQSMLVGEELFGAVEKVSALPQIVDAVSQRGIDPDYAICLPRTIGRFYADIADPINDRMARFDCFNIRGQGGLGILPTTSAYARPIEGLSVLFDVEENRVIDITDTYAGAEAPPADFEVLELDEDTLDTRTPLRPITITQSEGRNFSVSGSQIDWQGWQFHLRFDPRQGTVLNNIGYVNGETFRPIAYEIAMSEMFVPYQDPDTHWFYRAYFDMGEYGFGNMATELKGNDCPANAVYQDVVLHTGGGDPVAAPNRVCIFEFDPGYPSWRHSESLLEDVPGLVTHNARRATNLVVRMVAVIGNYDYFQDYIFQQDGRIRIRLISTGIDATKGVFAKSLSDSGALDETAYGTLIAPLRLGVNHDHFFSYRIDMDVDGTENNFLRQKLVAETQPSDAARQGIWRVQTEQVATEQAAQTVMRVEKPALLTFASHSTVNQMGYPTAYQLMFPNIRPLVTPEDPIYQRAGFLKNNLWVTRYQPDEIFSAGIAVNQSENGVGLPVYAQDNESIENTDIVAWPTIGFHHVPMAEDWPVMPAKVDEIVLKPRNFFDRNPALDVPN</sequence>
<reference evidence="11 12" key="1">
    <citation type="submission" date="2019-02" db="EMBL/GenBank/DDBJ databases">
        <title>Halieaceae_genomes.</title>
        <authorList>
            <person name="Li S.-H."/>
        </authorList>
    </citation>
    <scope>NUCLEOTIDE SEQUENCE [LARGE SCALE GENOMIC DNA]</scope>
    <source>
        <strain evidence="11 12">JH123</strain>
    </source>
</reference>
<feature type="signal peptide" evidence="7">
    <location>
        <begin position="1"/>
        <end position="19"/>
    </location>
</feature>
<accession>A0ABY6Q4M1</accession>
<keyword evidence="2 6" id="KW-0479">Metal-binding</keyword>
<keyword evidence="7" id="KW-0732">Signal</keyword>